<dbReference type="RefSeq" id="XP_064771619.1">
    <property type="nucleotide sequence ID" value="XM_064910770.1"/>
</dbReference>
<feature type="transmembrane region" description="Helical" evidence="10">
    <location>
        <begin position="1074"/>
        <end position="1100"/>
    </location>
</feature>
<keyword evidence="3 10" id="KW-0812">Transmembrane</keyword>
<protein>
    <submittedName>
        <fullName evidence="13">P-loop containing nucleoside triphosphate hydrolase protein</fullName>
    </submittedName>
</protein>
<feature type="transmembrane region" description="Helical" evidence="10">
    <location>
        <begin position="552"/>
        <end position="570"/>
    </location>
</feature>
<dbReference type="InterPro" id="IPR027417">
    <property type="entry name" value="P-loop_NTPase"/>
</dbReference>
<dbReference type="Pfam" id="PF00005">
    <property type="entry name" value="ABC_tran"/>
    <property type="match status" value="2"/>
</dbReference>
<keyword evidence="13" id="KW-0378">Hydrolase</keyword>
<feature type="domain" description="ABC transmembrane type-1" evidence="12">
    <location>
        <begin position="946"/>
        <end position="1228"/>
    </location>
</feature>
<comment type="caution">
    <text evidence="13">The sequence shown here is derived from an EMBL/GenBank/DDBJ whole genome shotgun (WGS) entry which is preliminary data.</text>
</comment>
<evidence type="ECO:0000256" key="3">
    <source>
        <dbReference type="ARBA" id="ARBA00022692"/>
    </source>
</evidence>
<feature type="transmembrane region" description="Helical" evidence="10">
    <location>
        <begin position="53"/>
        <end position="72"/>
    </location>
</feature>
<feature type="transmembrane region" description="Helical" evidence="10">
    <location>
        <begin position="1176"/>
        <end position="1193"/>
    </location>
</feature>
<dbReference type="InterPro" id="IPR011527">
    <property type="entry name" value="ABC1_TM_dom"/>
</dbReference>
<feature type="compositionally biased region" description="Acidic residues" evidence="9">
    <location>
        <begin position="866"/>
        <end position="878"/>
    </location>
</feature>
<feature type="transmembrane region" description="Helical" evidence="10">
    <location>
        <begin position="283"/>
        <end position="307"/>
    </location>
</feature>
<dbReference type="PANTHER" id="PTHR24223">
    <property type="entry name" value="ATP-BINDING CASSETTE SUB-FAMILY C"/>
    <property type="match status" value="1"/>
</dbReference>
<evidence type="ECO:0000259" key="12">
    <source>
        <dbReference type="PROSITE" id="PS50929"/>
    </source>
</evidence>
<feature type="domain" description="ABC transporter" evidence="11">
    <location>
        <begin position="1266"/>
        <end position="1500"/>
    </location>
</feature>
<name>A0ABR1FFD6_9ASCO</name>
<dbReference type="InterPro" id="IPR003593">
    <property type="entry name" value="AAA+_ATPase"/>
</dbReference>
<evidence type="ECO:0000256" key="7">
    <source>
        <dbReference type="ARBA" id="ARBA00022989"/>
    </source>
</evidence>
<feature type="domain" description="ABC transmembrane type-1" evidence="12">
    <location>
        <begin position="293"/>
        <end position="579"/>
    </location>
</feature>
<dbReference type="Gene3D" id="1.20.1560.10">
    <property type="entry name" value="ABC transporter type 1, transmembrane domain"/>
    <property type="match status" value="2"/>
</dbReference>
<feature type="transmembrane region" description="Helical" evidence="10">
    <location>
        <begin position="522"/>
        <end position="546"/>
    </location>
</feature>
<keyword evidence="5" id="KW-0547">Nucleotide-binding</keyword>
<dbReference type="CDD" id="cd18603">
    <property type="entry name" value="ABC_6TM_MRP1_2_3_6_D2_like"/>
    <property type="match status" value="1"/>
</dbReference>
<sequence>MQSVLAPDRLGAFDFPVSSPALNGFCRDPEGWGPVSEDYDFTPCFAEGTLVDLVALFVIVLGSIQISALFKVKPIPTRKNWHYWTKLALVALNALTVLGTARQMVDIYDDALLDVRLYAAVLSFFGYLVALYLHHLEHNRMRYANGVLLFFWLFVVLADGIRLVSFVNREAHILYPQFITAFGFSFILSIITFVLEAFVPKAKSSYEVLAQEGDESPLDRANLFSRLTFEWMTPMMKLGYETYLTEEDLPGLAKGDKTAECRVSFERYWDRQKASKNPSMVRALIRAFGSSYFIAMLFKMATDILAFSQPRLLRRLILFINSYNEGTPDPFTSGVVIALSFFFVSIAQTACQHQHFQRTMVAGMRVKSALVSTIYRKAVVLSGEAKTAKSTGDIVNLMSVDAQRLQDITQNGMVLWSGPFQIFLCLYSLYGLLGSSMWAGVFVMVVMIPTNGFIAKKQRALQKSQMKTKDQRTRLTTEILTNIKSVKLYGWEAPYMEKLRHVRNDLELQNLRIMGIYSAVSSFLWACAPFLVSCSTFGLFVFTSGIPLSTDIVFPALSLFNLLTFPLAMFPQAITNLVESSVSANRLQEFLLSPELQDDAVERKEAVTEIGKETVVVRNGTFLWDESKKNAPALKNINFIARKGELACVVGRVGSGKSGFMQAILGELYKEHGSVTVSGRVAYASQSSWIMNATVKENITFGSRFQADFYEKTIKACALVEDFLALPDGDETIVGEKGISLSGGQKARLSLARAVYARADIYVLDDPLSAVDQHVGRHLIDNVLGADGLLATKTRILATNAITVLSQASNISMIRSGEIVEQGTYDEVMNKKAEIYNLIKEYGKKAAGPSEEESEGSLASPPNEESAVDDSAEVSDEEAALKRPADRRASISTLRRASTASLTRPKLIDEEGQKRSRQSKEHLEQGQVKWTVYKEYAKAANLYGVILFMVLLIASQGISVLGNIWLEHWSEVNTESDSNPHIGMYLGVYLFFGIFASSLTVCHTLVLFIFCTIQAARTLHNRMAECVIRSPMSFFDTTPIGRIINRFTTDIYRIDEVLTRVFSMFFNNTIRVGFTLLVISTTTPAFLFLVIPLTLLYLYYQRFYLRTSRELKRLDSVSRSPIYAHFQESLSGLSTIRAFRQIERFENVNETHVDYNLRAYFPSISANRWLSVRLEFIGSVIIFASAGLSIISVSSGTVRAGLVGLAMSYALQITQSLSWIVRMTVEVEVNTVSVERVLEYSQLPSEAPMVIKGHRPPASWPTSGELVFDHYSTRYREGLDLVLKDINLHINPKEKVGIVGRTGAGKSSLTLSLFRMIEAAEGHIDIDNLNTSTIGLSDLRHRLAIIPQDSQAFEGTIRDNLDPSHAHDDTELWEVLELSHLKEHVSRMDGGLDARVAEAGSNLSVGQRQLMSLARALLTPSKILVLDEATAAVDVETDQLLQETIRKEFKDRTILTIAHRLNTIIDSDKIVVLSAGKVAEFDSPEKLLADKTSMFYSLCKQGGLVREGGETVDGGAFVSPLGEDKLDKE</sequence>
<feature type="transmembrane region" description="Helical" evidence="10">
    <location>
        <begin position="173"/>
        <end position="195"/>
    </location>
</feature>
<comment type="subcellular location">
    <subcellularLocation>
        <location evidence="1">Vacuole membrane</location>
        <topology evidence="1">Multi-pass membrane protein</topology>
    </subcellularLocation>
</comment>
<keyword evidence="6" id="KW-0067">ATP-binding</keyword>
<feature type="transmembrane region" description="Helical" evidence="10">
    <location>
        <begin position="413"/>
        <end position="430"/>
    </location>
</feature>
<proteinExistence type="predicted"/>
<dbReference type="PROSITE" id="PS50929">
    <property type="entry name" value="ABC_TM1F"/>
    <property type="match status" value="2"/>
</dbReference>
<feature type="transmembrane region" description="Helical" evidence="10">
    <location>
        <begin position="436"/>
        <end position="455"/>
    </location>
</feature>
<accession>A0ABR1FFD6</accession>
<dbReference type="InterPro" id="IPR050173">
    <property type="entry name" value="ABC_transporter_C-like"/>
</dbReference>
<dbReference type="Pfam" id="PF24357">
    <property type="entry name" value="TMD0_ABC"/>
    <property type="match status" value="1"/>
</dbReference>
<evidence type="ECO:0000256" key="8">
    <source>
        <dbReference type="ARBA" id="ARBA00023136"/>
    </source>
</evidence>
<evidence type="ECO:0000256" key="1">
    <source>
        <dbReference type="ARBA" id="ARBA00004128"/>
    </source>
</evidence>
<evidence type="ECO:0000259" key="11">
    <source>
        <dbReference type="PROSITE" id="PS50893"/>
    </source>
</evidence>
<dbReference type="PROSITE" id="PS50893">
    <property type="entry name" value="ABC_TRANSPORTER_2"/>
    <property type="match status" value="2"/>
</dbReference>
<dbReference type="GeneID" id="90036282"/>
<dbReference type="InterPro" id="IPR003439">
    <property type="entry name" value="ABC_transporter-like_ATP-bd"/>
</dbReference>
<dbReference type="InterPro" id="IPR056227">
    <property type="entry name" value="TMD0_ABC"/>
</dbReference>
<dbReference type="PANTHER" id="PTHR24223:SF443">
    <property type="entry name" value="MULTIDRUG-RESISTANCE LIKE PROTEIN 1, ISOFORM I"/>
    <property type="match status" value="1"/>
</dbReference>
<keyword evidence="14" id="KW-1185">Reference proteome</keyword>
<dbReference type="Proteomes" id="UP001498771">
    <property type="component" value="Unassembled WGS sequence"/>
</dbReference>
<dbReference type="Gene3D" id="3.40.50.300">
    <property type="entry name" value="P-loop containing nucleotide triphosphate hydrolases"/>
    <property type="match status" value="2"/>
</dbReference>
<evidence type="ECO:0000256" key="6">
    <source>
        <dbReference type="ARBA" id="ARBA00022840"/>
    </source>
</evidence>
<dbReference type="CDD" id="cd03244">
    <property type="entry name" value="ABCC_MRP_domain2"/>
    <property type="match status" value="1"/>
</dbReference>
<dbReference type="GO" id="GO:0016787">
    <property type="term" value="F:hydrolase activity"/>
    <property type="evidence" value="ECO:0007669"/>
    <property type="project" value="UniProtKB-KW"/>
</dbReference>
<dbReference type="PROSITE" id="PS00211">
    <property type="entry name" value="ABC_TRANSPORTER_1"/>
    <property type="match status" value="2"/>
</dbReference>
<feature type="region of interest" description="Disordered" evidence="9">
    <location>
        <begin position="846"/>
        <end position="921"/>
    </location>
</feature>
<feature type="transmembrane region" description="Helical" evidence="10">
    <location>
        <begin position="986"/>
        <end position="1013"/>
    </location>
</feature>
<dbReference type="Pfam" id="PF00664">
    <property type="entry name" value="ABC_membrane"/>
    <property type="match status" value="2"/>
</dbReference>
<dbReference type="SMART" id="SM00382">
    <property type="entry name" value="AAA"/>
    <property type="match status" value="2"/>
</dbReference>
<feature type="compositionally biased region" description="Polar residues" evidence="9">
    <location>
        <begin position="890"/>
        <end position="902"/>
    </location>
</feature>
<evidence type="ECO:0000256" key="9">
    <source>
        <dbReference type="SAM" id="MobiDB-lite"/>
    </source>
</evidence>
<feature type="compositionally biased region" description="Basic and acidic residues" evidence="9">
    <location>
        <begin position="879"/>
        <end position="889"/>
    </location>
</feature>
<feature type="compositionally biased region" description="Basic and acidic residues" evidence="9">
    <location>
        <begin position="906"/>
        <end position="921"/>
    </location>
</feature>
<evidence type="ECO:0000256" key="10">
    <source>
        <dbReference type="SAM" id="Phobius"/>
    </source>
</evidence>
<feature type="domain" description="ABC transporter" evidence="11">
    <location>
        <begin position="617"/>
        <end position="841"/>
    </location>
</feature>
<feature type="transmembrane region" description="Helical" evidence="10">
    <location>
        <begin position="84"/>
        <end position="105"/>
    </location>
</feature>
<dbReference type="EMBL" id="JBBJBU010000001">
    <property type="protein sequence ID" value="KAK7208586.1"/>
    <property type="molecule type" value="Genomic_DNA"/>
</dbReference>
<keyword evidence="7 10" id="KW-1133">Transmembrane helix</keyword>
<keyword evidence="2" id="KW-0813">Transport</keyword>
<dbReference type="InterPro" id="IPR036640">
    <property type="entry name" value="ABC1_TM_sf"/>
</dbReference>
<evidence type="ECO:0000256" key="5">
    <source>
        <dbReference type="ARBA" id="ARBA00022741"/>
    </source>
</evidence>
<gene>
    <name evidence="13" type="ORF">BZA70DRAFT_254852</name>
</gene>
<dbReference type="SUPFAM" id="SSF90123">
    <property type="entry name" value="ABC transporter transmembrane region"/>
    <property type="match status" value="2"/>
</dbReference>
<dbReference type="SUPFAM" id="SSF52540">
    <property type="entry name" value="P-loop containing nucleoside triphosphate hydrolases"/>
    <property type="match status" value="2"/>
</dbReference>
<feature type="transmembrane region" description="Helical" evidence="10">
    <location>
        <begin position="146"/>
        <end position="167"/>
    </location>
</feature>
<dbReference type="InterPro" id="IPR017871">
    <property type="entry name" value="ABC_transporter-like_CS"/>
</dbReference>
<evidence type="ECO:0000256" key="4">
    <source>
        <dbReference type="ARBA" id="ARBA00022737"/>
    </source>
</evidence>
<keyword evidence="4" id="KW-0677">Repeat</keyword>
<keyword evidence="8 10" id="KW-0472">Membrane</keyword>
<reference evidence="13 14" key="1">
    <citation type="submission" date="2024-03" db="EMBL/GenBank/DDBJ databases">
        <title>Genome-scale model development and genomic sequencing of the oleaginous clade Lipomyces.</title>
        <authorList>
            <consortium name="Lawrence Berkeley National Laboratory"/>
            <person name="Czajka J.J."/>
            <person name="Han Y."/>
            <person name="Kim J."/>
            <person name="Mondo S.J."/>
            <person name="Hofstad B.A."/>
            <person name="Robles A."/>
            <person name="Haridas S."/>
            <person name="Riley R."/>
            <person name="LaButti K."/>
            <person name="Pangilinan J."/>
            <person name="Andreopoulos W."/>
            <person name="Lipzen A."/>
            <person name="Yan J."/>
            <person name="Wang M."/>
            <person name="Ng V."/>
            <person name="Grigoriev I.V."/>
            <person name="Spatafora J.W."/>
            <person name="Magnuson J.K."/>
            <person name="Baker S.E."/>
            <person name="Pomraning K.R."/>
        </authorList>
    </citation>
    <scope>NUCLEOTIDE SEQUENCE [LARGE SCALE GENOMIC DNA]</scope>
    <source>
        <strain evidence="13 14">Phaff 52-87</strain>
    </source>
</reference>
<dbReference type="CDD" id="cd03250">
    <property type="entry name" value="ABCC_MRP_domain1"/>
    <property type="match status" value="1"/>
</dbReference>
<evidence type="ECO:0000313" key="14">
    <source>
        <dbReference type="Proteomes" id="UP001498771"/>
    </source>
</evidence>
<feature type="transmembrane region" description="Helical" evidence="10">
    <location>
        <begin position="117"/>
        <end position="134"/>
    </location>
</feature>
<evidence type="ECO:0000313" key="13">
    <source>
        <dbReference type="EMBL" id="KAK7208586.1"/>
    </source>
</evidence>
<dbReference type="CDD" id="cd18595">
    <property type="entry name" value="ABC_6TM_MRP1_2_3_6_D1_like"/>
    <property type="match status" value="1"/>
</dbReference>
<feature type="transmembrane region" description="Helical" evidence="10">
    <location>
        <begin position="331"/>
        <end position="351"/>
    </location>
</feature>
<evidence type="ECO:0000256" key="2">
    <source>
        <dbReference type="ARBA" id="ARBA00022448"/>
    </source>
</evidence>
<feature type="transmembrane region" description="Helical" evidence="10">
    <location>
        <begin position="942"/>
        <end position="966"/>
    </location>
</feature>
<organism evidence="13 14">
    <name type="scientific">Myxozyma melibiosi</name>
    <dbReference type="NCBI Taxonomy" id="54550"/>
    <lineage>
        <taxon>Eukaryota</taxon>
        <taxon>Fungi</taxon>
        <taxon>Dikarya</taxon>
        <taxon>Ascomycota</taxon>
        <taxon>Saccharomycotina</taxon>
        <taxon>Lipomycetes</taxon>
        <taxon>Lipomycetales</taxon>
        <taxon>Lipomycetaceae</taxon>
        <taxon>Myxozyma</taxon>
    </lineage>
</organism>